<dbReference type="Gene3D" id="2.120.10.80">
    <property type="entry name" value="Kelch-type beta propeller"/>
    <property type="match status" value="1"/>
</dbReference>
<dbReference type="InterPro" id="IPR001810">
    <property type="entry name" value="F-box_dom"/>
</dbReference>
<dbReference type="Proteomes" id="UP000836841">
    <property type="component" value="Chromosome 4"/>
</dbReference>
<dbReference type="AlphaFoldDB" id="A0AAU9S851"/>
<evidence type="ECO:0000313" key="3">
    <source>
        <dbReference type="Proteomes" id="UP000836841"/>
    </source>
</evidence>
<dbReference type="EMBL" id="OU466860">
    <property type="protein sequence ID" value="CAH2060107.1"/>
    <property type="molecule type" value="Genomic_DNA"/>
</dbReference>
<dbReference type="InterPro" id="IPR057499">
    <property type="entry name" value="Kelch_FKB95"/>
</dbReference>
<evidence type="ECO:0000313" key="2">
    <source>
        <dbReference type="EMBL" id="CAH2060107.1"/>
    </source>
</evidence>
<evidence type="ECO:0000259" key="1">
    <source>
        <dbReference type="PROSITE" id="PS50181"/>
    </source>
</evidence>
<dbReference type="SUPFAM" id="SSF81383">
    <property type="entry name" value="F-box domain"/>
    <property type="match status" value="1"/>
</dbReference>
<feature type="domain" description="F-box" evidence="1">
    <location>
        <begin position="9"/>
        <end position="55"/>
    </location>
</feature>
<dbReference type="SUPFAM" id="SSF117281">
    <property type="entry name" value="Kelch motif"/>
    <property type="match status" value="1"/>
</dbReference>
<protein>
    <recommendedName>
        <fullName evidence="1">F-box domain-containing protein</fullName>
    </recommendedName>
</protein>
<keyword evidence="3" id="KW-1185">Reference proteome</keyword>
<sequence>MANVETVLSDSVASRPEDVIVDIIARLPRCDYPTLSLVSKQFRSLVASPELYVSRSLLGCTEDSLYNIETDDDRWYILRRKANGFSSLVLISSLPTLPSFGSKASGSYVAVGSRIYGLGGIHNDDTTMNAVTIDCRSHTVQPLTSMLVHMCDPIADIIHGRIYVAGNSFHDNVRKKVMVVFNTETQKWEEPRIIKVDIELGGHTYKWNDACVVDDVLYYFDLAEKSIRTYDPKQRYWGVLNGVEELLAGTESCSYIDIHSKPRGAQMKLQRC</sequence>
<accession>A0AAU9S851</accession>
<dbReference type="InterPro" id="IPR015915">
    <property type="entry name" value="Kelch-typ_b-propeller"/>
</dbReference>
<dbReference type="InterPro" id="IPR050354">
    <property type="entry name" value="F-box/kelch-repeat_ARATH"/>
</dbReference>
<dbReference type="Pfam" id="PF25210">
    <property type="entry name" value="Kelch_FKB95"/>
    <property type="match status" value="1"/>
</dbReference>
<dbReference type="PROSITE" id="PS50181">
    <property type="entry name" value="FBOX"/>
    <property type="match status" value="1"/>
</dbReference>
<reference evidence="2 3" key="1">
    <citation type="submission" date="2022-03" db="EMBL/GenBank/DDBJ databases">
        <authorList>
            <person name="Nunn A."/>
            <person name="Chopra R."/>
            <person name="Nunn A."/>
            <person name="Contreras Garrido A."/>
        </authorList>
    </citation>
    <scope>NUCLEOTIDE SEQUENCE [LARGE SCALE GENOMIC DNA]</scope>
</reference>
<dbReference type="Pfam" id="PF00646">
    <property type="entry name" value="F-box"/>
    <property type="match status" value="1"/>
</dbReference>
<dbReference type="PANTHER" id="PTHR24414:SF166">
    <property type="entry name" value="F-BOX DOMAIN-CONTAINING PROTEIN"/>
    <property type="match status" value="1"/>
</dbReference>
<proteinExistence type="predicted"/>
<dbReference type="PANTHER" id="PTHR24414">
    <property type="entry name" value="F-BOX/KELCH-REPEAT PROTEIN SKIP4"/>
    <property type="match status" value="1"/>
</dbReference>
<dbReference type="SMART" id="SM00256">
    <property type="entry name" value="FBOX"/>
    <property type="match status" value="1"/>
</dbReference>
<dbReference type="CDD" id="cd22152">
    <property type="entry name" value="F-box_AtAFR-like"/>
    <property type="match status" value="1"/>
</dbReference>
<organism evidence="2 3">
    <name type="scientific">Thlaspi arvense</name>
    <name type="common">Field penny-cress</name>
    <dbReference type="NCBI Taxonomy" id="13288"/>
    <lineage>
        <taxon>Eukaryota</taxon>
        <taxon>Viridiplantae</taxon>
        <taxon>Streptophyta</taxon>
        <taxon>Embryophyta</taxon>
        <taxon>Tracheophyta</taxon>
        <taxon>Spermatophyta</taxon>
        <taxon>Magnoliopsida</taxon>
        <taxon>eudicotyledons</taxon>
        <taxon>Gunneridae</taxon>
        <taxon>Pentapetalae</taxon>
        <taxon>rosids</taxon>
        <taxon>malvids</taxon>
        <taxon>Brassicales</taxon>
        <taxon>Brassicaceae</taxon>
        <taxon>Thlaspideae</taxon>
        <taxon>Thlaspi</taxon>
    </lineage>
</organism>
<name>A0AAU9S851_THLAR</name>
<gene>
    <name evidence="2" type="ORF">TAV2_LOCUS13375</name>
</gene>
<dbReference type="InterPro" id="IPR036047">
    <property type="entry name" value="F-box-like_dom_sf"/>
</dbReference>